<dbReference type="Proteomes" id="UP000014264">
    <property type="component" value="Unassembled WGS sequence"/>
</dbReference>
<reference evidence="1 2" key="1">
    <citation type="journal article" date="2013" name="PLoS ONE">
        <title>Lactobacillus paracasei comparative genomics: towards species pan-genome definition and exploitation of diversity.</title>
        <authorList>
            <person name="Smokvina T."/>
            <person name="Wels M."/>
            <person name="Polka J."/>
            <person name="Chervaux C."/>
            <person name="Brisse S."/>
            <person name="Boekhorst J."/>
            <person name="van Hylckama Vlieg J.E."/>
            <person name="Siezen R.J."/>
        </authorList>
    </citation>
    <scope>NUCLEOTIDE SEQUENCE [LARGE SCALE GENOMIC DNA]</scope>
    <source>
        <strain evidence="1 2">Lpp14</strain>
    </source>
</reference>
<sequence>MPGELFLPLLTIFAFGSLFLPEQTVEIGAVINSKQTQLWWLYLLRFIWY</sequence>
<gene>
    <name evidence="1" type="ORF">Lpp14_07003</name>
</gene>
<feature type="non-terminal residue" evidence="1">
    <location>
        <position position="49"/>
    </location>
</feature>
<dbReference type="EMBL" id="ANJZ01000172">
    <property type="protein sequence ID" value="EPC62660.1"/>
    <property type="molecule type" value="Genomic_DNA"/>
</dbReference>
<name>A0A829GR06_LACPA</name>
<proteinExistence type="predicted"/>
<dbReference type="AlphaFoldDB" id="A0A829GR06"/>
<evidence type="ECO:0000313" key="2">
    <source>
        <dbReference type="Proteomes" id="UP000014264"/>
    </source>
</evidence>
<accession>A0A829GR06</accession>
<evidence type="ECO:0000313" key="1">
    <source>
        <dbReference type="EMBL" id="EPC62660.1"/>
    </source>
</evidence>
<protein>
    <submittedName>
        <fullName evidence="1">Uncharacterized protein</fullName>
    </submittedName>
</protein>
<comment type="caution">
    <text evidence="1">The sequence shown here is derived from an EMBL/GenBank/DDBJ whole genome shotgun (WGS) entry which is preliminary data.</text>
</comment>
<organism evidence="1 2">
    <name type="scientific">Lacticaseibacillus paracasei subsp. paracasei Lpp14</name>
    <dbReference type="NCBI Taxonomy" id="1256204"/>
    <lineage>
        <taxon>Bacteria</taxon>
        <taxon>Bacillati</taxon>
        <taxon>Bacillota</taxon>
        <taxon>Bacilli</taxon>
        <taxon>Lactobacillales</taxon>
        <taxon>Lactobacillaceae</taxon>
        <taxon>Lacticaseibacillus</taxon>
    </lineage>
</organism>